<dbReference type="RefSeq" id="WP_077926115.1">
    <property type="nucleotide sequence ID" value="NZ_BAABKE010000001.1"/>
</dbReference>
<proteinExistence type="inferred from homology"/>
<dbReference type="Pfam" id="PF01594">
    <property type="entry name" value="AI-2E_transport"/>
    <property type="match status" value="1"/>
</dbReference>
<reference evidence="8" key="1">
    <citation type="journal article" date="2019" name="Int. J. Syst. Evol. Microbiol.">
        <title>The Global Catalogue of Microorganisms (GCM) 10K type strain sequencing project: providing services to taxonomists for standard genome sequencing and annotation.</title>
        <authorList>
            <consortium name="The Broad Institute Genomics Platform"/>
            <consortium name="The Broad Institute Genome Sequencing Center for Infectious Disease"/>
            <person name="Wu L."/>
            <person name="Ma J."/>
        </authorList>
    </citation>
    <scope>NUCLEOTIDE SEQUENCE [LARGE SCALE GENOMIC DNA]</scope>
    <source>
        <strain evidence="8">JCM 18424</strain>
    </source>
</reference>
<evidence type="ECO:0000313" key="8">
    <source>
        <dbReference type="Proteomes" id="UP001500631"/>
    </source>
</evidence>
<feature type="transmembrane region" description="Helical" evidence="6">
    <location>
        <begin position="21"/>
        <end position="50"/>
    </location>
</feature>
<feature type="transmembrane region" description="Helical" evidence="6">
    <location>
        <begin position="216"/>
        <end position="243"/>
    </location>
</feature>
<keyword evidence="8" id="KW-1185">Reference proteome</keyword>
<evidence type="ECO:0000256" key="2">
    <source>
        <dbReference type="ARBA" id="ARBA00009773"/>
    </source>
</evidence>
<dbReference type="Proteomes" id="UP001500631">
    <property type="component" value="Unassembled WGS sequence"/>
</dbReference>
<evidence type="ECO:0000256" key="4">
    <source>
        <dbReference type="ARBA" id="ARBA00022989"/>
    </source>
</evidence>
<protein>
    <submittedName>
        <fullName evidence="7">AI-2E family transporter</fullName>
    </submittedName>
</protein>
<evidence type="ECO:0000256" key="1">
    <source>
        <dbReference type="ARBA" id="ARBA00004141"/>
    </source>
</evidence>
<feature type="transmembrane region" description="Helical" evidence="6">
    <location>
        <begin position="249"/>
        <end position="269"/>
    </location>
</feature>
<keyword evidence="5 6" id="KW-0472">Membrane</keyword>
<dbReference type="EMBL" id="BAABKE010000001">
    <property type="protein sequence ID" value="GAA5095254.1"/>
    <property type="molecule type" value="Genomic_DNA"/>
</dbReference>
<gene>
    <name evidence="7" type="ORF">GCM10023338_04480</name>
</gene>
<organism evidence="7 8">
    <name type="scientific">Wohlfahrtiimonas larvae</name>
    <dbReference type="NCBI Taxonomy" id="1157986"/>
    <lineage>
        <taxon>Bacteria</taxon>
        <taxon>Pseudomonadati</taxon>
        <taxon>Pseudomonadota</taxon>
        <taxon>Gammaproteobacteria</taxon>
        <taxon>Cardiobacteriales</taxon>
        <taxon>Ignatzschineriaceae</taxon>
        <taxon>Wohlfahrtiimonas</taxon>
    </lineage>
</organism>
<dbReference type="PANTHER" id="PTHR21716">
    <property type="entry name" value="TRANSMEMBRANE PROTEIN"/>
    <property type="match status" value="1"/>
</dbReference>
<feature type="transmembrane region" description="Helical" evidence="6">
    <location>
        <begin position="71"/>
        <end position="93"/>
    </location>
</feature>
<dbReference type="PANTHER" id="PTHR21716:SF61">
    <property type="entry name" value="BLR8064 PROTEIN"/>
    <property type="match status" value="1"/>
</dbReference>
<feature type="transmembrane region" description="Helical" evidence="6">
    <location>
        <begin position="159"/>
        <end position="185"/>
    </location>
</feature>
<evidence type="ECO:0000256" key="6">
    <source>
        <dbReference type="SAM" id="Phobius"/>
    </source>
</evidence>
<evidence type="ECO:0000313" key="7">
    <source>
        <dbReference type="EMBL" id="GAA5095254.1"/>
    </source>
</evidence>
<evidence type="ECO:0000256" key="3">
    <source>
        <dbReference type="ARBA" id="ARBA00022692"/>
    </source>
</evidence>
<sequence>MTIKHSATAFKPLTYHPLGKWLILSLLFAGVYFFHQFFAPGLAAIIIAVVTWPTYNDLLKLLKGRSTIASSIAIVFITLLIVLPVLWLGHYLLFEFQGFSNWLVQLNRFGSVTPTWIKNLPLAGAHLDELWLEYLGKENGLNELLQLAGLQRVTSFANYILALGKSFASAGFYLLFILIILFFLYKDGKKLQGNLAKVGHIIFLERWERMSGVIPIMIRSTVMGMVIIAIGEGIVFGIVYWLVGIPSSTALTLGIITGICALIPGGAPLSMTMVSLYLVGSGTATQGVILFSWGACQLFIVDKTIRPRLVGGPAKLPFLPTFFGLVGGLQTMGLLGLFIGPVLMALILVIWREWVYDEEHIKLDDKTVVRRKGQIKRPRLRRFIQKPIEQDLR</sequence>
<comment type="caution">
    <text evidence="7">The sequence shown here is derived from an EMBL/GenBank/DDBJ whole genome shotgun (WGS) entry which is preliminary data.</text>
</comment>
<comment type="subcellular location">
    <subcellularLocation>
        <location evidence="1">Membrane</location>
        <topology evidence="1">Multi-pass membrane protein</topology>
    </subcellularLocation>
</comment>
<evidence type="ECO:0000256" key="5">
    <source>
        <dbReference type="ARBA" id="ARBA00023136"/>
    </source>
</evidence>
<comment type="similarity">
    <text evidence="2">Belongs to the autoinducer-2 exporter (AI-2E) (TC 2.A.86) family.</text>
</comment>
<feature type="transmembrane region" description="Helical" evidence="6">
    <location>
        <begin position="321"/>
        <end position="351"/>
    </location>
</feature>
<dbReference type="InterPro" id="IPR002549">
    <property type="entry name" value="AI-2E-like"/>
</dbReference>
<accession>A0ABP9ME45</accession>
<keyword evidence="3 6" id="KW-0812">Transmembrane</keyword>
<keyword evidence="4 6" id="KW-1133">Transmembrane helix</keyword>
<name>A0ABP9ME45_9GAMM</name>